<dbReference type="PROSITE" id="PS00073">
    <property type="entry name" value="ACYL_COA_DH_2"/>
    <property type="match status" value="1"/>
</dbReference>
<dbReference type="Pfam" id="PF00441">
    <property type="entry name" value="Acyl-CoA_dh_1"/>
    <property type="match status" value="1"/>
</dbReference>
<dbReference type="InterPro" id="IPR050741">
    <property type="entry name" value="Acyl-CoA_dehydrogenase"/>
</dbReference>
<feature type="domain" description="Acyl-CoA dehydrogenase/oxidase N-terminal" evidence="13">
    <location>
        <begin position="10"/>
        <end position="120"/>
    </location>
</feature>
<dbReference type="GO" id="GO:0003995">
    <property type="term" value="F:acyl-CoA dehydrogenase activity"/>
    <property type="evidence" value="ECO:0007669"/>
    <property type="project" value="InterPro"/>
</dbReference>
<keyword evidence="15" id="KW-1185">Reference proteome</keyword>
<dbReference type="Pfam" id="PF02770">
    <property type="entry name" value="Acyl-CoA_dh_M"/>
    <property type="match status" value="1"/>
</dbReference>
<proteinExistence type="inferred from homology"/>
<evidence type="ECO:0000256" key="1">
    <source>
        <dbReference type="ARBA" id="ARBA00001974"/>
    </source>
</evidence>
<protein>
    <recommendedName>
        <fullName evidence="8">Acyl-[acyl-carrier-protein] dehydrogenase MbtN</fullName>
    </recommendedName>
    <alternativeName>
        <fullName evidence="9">Mycobactin synthase protein N</fullName>
    </alternativeName>
</protein>
<dbReference type="InterPro" id="IPR009100">
    <property type="entry name" value="AcylCoA_DH/oxidase_NM_dom_sf"/>
</dbReference>
<evidence type="ECO:0000256" key="4">
    <source>
        <dbReference type="ARBA" id="ARBA00022630"/>
    </source>
</evidence>
<sequence>MDNYKTPWMTEELEIFRDSVHKFLDKEFVPNQERWGKQGYVDREAWYRAGEMGLLCASIPEQYGGGGGSFAHEAVINIEMTRALVNFGIGVHNGILAHYILAYGSEAQKQRWLPRMATGELVGAIAMSEPGVGSDLKSVKTRAVRDGDDYLINGSKTFITNGYHANLICVVCKTNPELGAKGISLVMVETEGQGGFRRGKLLEKIGQKAQDTAELFFDDVRVPQGNLLGAEEGRGFGQLMQQLPQERMIIALSAQASMHRAIEFTTDYVRQREVFGQQLSELQNTRFKLAECKTVATIATTFVDQCMMQLLAGQLDTTTAAMAKWWTTQKNCEVIDECLQLHGGYGYILEYPIARMYANARVSKIYGGSNEIMKELIARKIT</sequence>
<evidence type="ECO:0000256" key="9">
    <source>
        <dbReference type="ARBA" id="ARBA00042660"/>
    </source>
</evidence>
<comment type="function">
    <text evidence="7">Catalyzes the dehydrogenation at the alpha-beta position of ACP-bound acyl chains. This results in the introduction of a double bond in the lipidic chain, which is further transferred to the epsilon-amino group of lysine residue in the mycobactin core by MbtK.</text>
</comment>
<dbReference type="GO" id="GO:0005737">
    <property type="term" value="C:cytoplasm"/>
    <property type="evidence" value="ECO:0007669"/>
    <property type="project" value="TreeGrafter"/>
</dbReference>
<dbReference type="SUPFAM" id="SSF47203">
    <property type="entry name" value="Acyl-CoA dehydrogenase C-terminal domain-like"/>
    <property type="match status" value="1"/>
</dbReference>
<reference evidence="14 15" key="1">
    <citation type="submission" date="2017-09" db="EMBL/GenBank/DDBJ databases">
        <title>The draft genome sequences of Marinobacter sp. PWS21.</title>
        <authorList>
            <person name="Cao J."/>
        </authorList>
    </citation>
    <scope>NUCLEOTIDE SEQUENCE [LARGE SCALE GENOMIC DNA]</scope>
    <source>
        <strain evidence="14 15">PWS21</strain>
    </source>
</reference>
<evidence type="ECO:0000256" key="6">
    <source>
        <dbReference type="ARBA" id="ARBA00023002"/>
    </source>
</evidence>
<dbReference type="GO" id="GO:0050660">
    <property type="term" value="F:flavin adenine dinucleotide binding"/>
    <property type="evidence" value="ECO:0007669"/>
    <property type="project" value="InterPro"/>
</dbReference>
<dbReference type="SUPFAM" id="SSF56645">
    <property type="entry name" value="Acyl-CoA dehydrogenase NM domain-like"/>
    <property type="match status" value="1"/>
</dbReference>
<dbReference type="Pfam" id="PF02771">
    <property type="entry name" value="Acyl-CoA_dh_N"/>
    <property type="match status" value="1"/>
</dbReference>
<dbReference type="PANTHER" id="PTHR48083:SF20">
    <property type="entry name" value="LONG-CHAIN SPECIFIC ACYL-COA DEHYDROGENASE, MITOCHONDRIAL"/>
    <property type="match status" value="1"/>
</dbReference>
<evidence type="ECO:0000256" key="10">
    <source>
        <dbReference type="RuleBase" id="RU362125"/>
    </source>
</evidence>
<accession>A0A2G1UJX5</accession>
<feature type="domain" description="Acyl-CoA dehydrogenase/oxidase C-terminal" evidence="11">
    <location>
        <begin position="233"/>
        <end position="381"/>
    </location>
</feature>
<dbReference type="InterPro" id="IPR037069">
    <property type="entry name" value="AcylCoA_DH/ox_N_sf"/>
</dbReference>
<dbReference type="InterPro" id="IPR006091">
    <property type="entry name" value="Acyl-CoA_Oxase/DH_mid-dom"/>
</dbReference>
<dbReference type="PANTHER" id="PTHR48083">
    <property type="entry name" value="MEDIUM-CHAIN SPECIFIC ACYL-COA DEHYDROGENASE, MITOCHONDRIAL-RELATED"/>
    <property type="match status" value="1"/>
</dbReference>
<dbReference type="FunFam" id="1.10.540.10:FF:000026">
    <property type="entry name" value="Acyl-CoA dehydrogenase medium chain"/>
    <property type="match status" value="1"/>
</dbReference>
<organism evidence="14 15">
    <name type="scientific">Marinobacter profundi</name>
    <dbReference type="NCBI Taxonomy" id="2666256"/>
    <lineage>
        <taxon>Bacteria</taxon>
        <taxon>Pseudomonadati</taxon>
        <taxon>Pseudomonadota</taxon>
        <taxon>Gammaproteobacteria</taxon>
        <taxon>Pseudomonadales</taxon>
        <taxon>Marinobacteraceae</taxon>
        <taxon>Marinobacter</taxon>
    </lineage>
</organism>
<dbReference type="InterPro" id="IPR046373">
    <property type="entry name" value="Acyl-CoA_Oxase/DH_mid-dom_sf"/>
</dbReference>
<dbReference type="FunFam" id="2.40.110.10:FF:000002">
    <property type="entry name" value="Acyl-CoA dehydrogenase fadE12"/>
    <property type="match status" value="1"/>
</dbReference>
<dbReference type="InterPro" id="IPR009075">
    <property type="entry name" value="AcylCo_DH/oxidase_C"/>
</dbReference>
<keyword evidence="6 10" id="KW-0560">Oxidoreductase</keyword>
<evidence type="ECO:0000256" key="8">
    <source>
        <dbReference type="ARBA" id="ARBA00040394"/>
    </source>
</evidence>
<dbReference type="InterPro" id="IPR036250">
    <property type="entry name" value="AcylCo_DH-like_C"/>
</dbReference>
<comment type="pathway">
    <text evidence="2">Siderophore biosynthesis; mycobactin biosynthesis.</text>
</comment>
<evidence type="ECO:0000259" key="12">
    <source>
        <dbReference type="Pfam" id="PF02770"/>
    </source>
</evidence>
<dbReference type="Gene3D" id="2.40.110.10">
    <property type="entry name" value="Butyryl-CoA Dehydrogenase, subunit A, domain 2"/>
    <property type="match status" value="1"/>
</dbReference>
<evidence type="ECO:0000313" key="15">
    <source>
        <dbReference type="Proteomes" id="UP000231409"/>
    </source>
</evidence>
<dbReference type="FunFam" id="1.20.140.10:FF:000001">
    <property type="entry name" value="Acyl-CoA dehydrogenase"/>
    <property type="match status" value="1"/>
</dbReference>
<evidence type="ECO:0000256" key="2">
    <source>
        <dbReference type="ARBA" id="ARBA00005102"/>
    </source>
</evidence>
<dbReference type="InterPro" id="IPR013786">
    <property type="entry name" value="AcylCoA_DH/ox_N"/>
</dbReference>
<evidence type="ECO:0000256" key="5">
    <source>
        <dbReference type="ARBA" id="ARBA00022827"/>
    </source>
</evidence>
<gene>
    <name evidence="14" type="ORF">CLH61_12260</name>
</gene>
<comment type="cofactor">
    <cofactor evidence="1 10">
        <name>FAD</name>
        <dbReference type="ChEBI" id="CHEBI:57692"/>
    </cofactor>
</comment>
<evidence type="ECO:0000313" key="14">
    <source>
        <dbReference type="EMBL" id="PHQ14720.1"/>
    </source>
</evidence>
<name>A0A2G1UJX5_9GAMM</name>
<evidence type="ECO:0000256" key="7">
    <source>
        <dbReference type="ARBA" id="ARBA00037085"/>
    </source>
</evidence>
<keyword evidence="5 10" id="KW-0274">FAD</keyword>
<dbReference type="Gene3D" id="1.10.540.10">
    <property type="entry name" value="Acyl-CoA dehydrogenase/oxidase, N-terminal domain"/>
    <property type="match status" value="1"/>
</dbReference>
<dbReference type="GO" id="GO:0033539">
    <property type="term" value="P:fatty acid beta-oxidation using acyl-CoA dehydrogenase"/>
    <property type="evidence" value="ECO:0007669"/>
    <property type="project" value="TreeGrafter"/>
</dbReference>
<dbReference type="AlphaFoldDB" id="A0A2G1UJX5"/>
<keyword evidence="4 10" id="KW-0285">Flavoprotein</keyword>
<evidence type="ECO:0000259" key="11">
    <source>
        <dbReference type="Pfam" id="PF00441"/>
    </source>
</evidence>
<evidence type="ECO:0000259" key="13">
    <source>
        <dbReference type="Pfam" id="PF02771"/>
    </source>
</evidence>
<dbReference type="InterPro" id="IPR006089">
    <property type="entry name" value="Acyl-CoA_DH_CS"/>
</dbReference>
<dbReference type="Proteomes" id="UP000231409">
    <property type="component" value="Unassembled WGS sequence"/>
</dbReference>
<comment type="caution">
    <text evidence="14">The sequence shown here is derived from an EMBL/GenBank/DDBJ whole genome shotgun (WGS) entry which is preliminary data.</text>
</comment>
<evidence type="ECO:0000256" key="3">
    <source>
        <dbReference type="ARBA" id="ARBA00009347"/>
    </source>
</evidence>
<comment type="similarity">
    <text evidence="3 10">Belongs to the acyl-CoA dehydrogenase family.</text>
</comment>
<dbReference type="Gene3D" id="1.20.140.10">
    <property type="entry name" value="Butyryl-CoA Dehydrogenase, subunit A, domain 3"/>
    <property type="match status" value="1"/>
</dbReference>
<feature type="domain" description="Acyl-CoA oxidase/dehydrogenase middle" evidence="12">
    <location>
        <begin position="124"/>
        <end position="220"/>
    </location>
</feature>
<dbReference type="EMBL" id="NTFH01000009">
    <property type="protein sequence ID" value="PHQ14720.1"/>
    <property type="molecule type" value="Genomic_DNA"/>
</dbReference>